<gene>
    <name evidence="2" type="ORF">B4135_1859</name>
    <name evidence="3" type="ORF">C6P37_12150</name>
</gene>
<evidence type="ECO:0000256" key="1">
    <source>
        <dbReference type="SAM" id="MobiDB-lite"/>
    </source>
</evidence>
<feature type="region of interest" description="Disordered" evidence="1">
    <location>
        <begin position="1"/>
        <end position="39"/>
    </location>
</feature>
<dbReference type="AlphaFoldDB" id="A0A150M7Z1"/>
<comment type="caution">
    <text evidence="2">The sequence shown here is derived from an EMBL/GenBank/DDBJ whole genome shotgun (WGS) entry which is preliminary data.</text>
</comment>
<reference evidence="3 5" key="2">
    <citation type="submission" date="2018-03" db="EMBL/GenBank/DDBJ databases">
        <authorList>
            <person name="Keele B.F."/>
        </authorList>
    </citation>
    <scope>NUCLEOTIDE SEQUENCE [LARGE SCALE GENOMIC DNA]</scope>
    <source>
        <strain evidence="3">ZCTH4_d</strain>
    </source>
</reference>
<protein>
    <submittedName>
        <fullName evidence="2">Uncharacterized protein</fullName>
    </submittedName>
</protein>
<sequence>MAKKSGNPSFPPGLPEKELPDPPPVSNKPCRRPSGGSSPSFLPFLREYAKTPSEFRFAPKFPHQVSLFVRILLYNGVKWRFFGKRALYEVKK</sequence>
<accession>A0A150M7Z1</accession>
<reference evidence="2 4" key="1">
    <citation type="submission" date="2016-01" db="EMBL/GenBank/DDBJ databases">
        <title>Draft Genome Sequences of Seven Thermophilic Sporeformers Isolated from Foods.</title>
        <authorList>
            <person name="Berendsen E.M."/>
            <person name="Wells-Bennik M.H."/>
            <person name="Krawcyk A.O."/>
            <person name="De Jong A."/>
            <person name="Holsappel S."/>
            <person name="Eijlander R.T."/>
            <person name="Kuipers O.P."/>
        </authorList>
    </citation>
    <scope>NUCLEOTIDE SEQUENCE [LARGE SCALE GENOMIC DNA]</scope>
    <source>
        <strain evidence="2 4">B4135</strain>
    </source>
</reference>
<evidence type="ECO:0000313" key="2">
    <source>
        <dbReference type="EMBL" id="KYD20481.1"/>
    </source>
</evidence>
<evidence type="ECO:0000313" key="5">
    <source>
        <dbReference type="Proteomes" id="UP000257014"/>
    </source>
</evidence>
<dbReference type="EMBL" id="QEWE01000022">
    <property type="protein sequence ID" value="REJ27207.1"/>
    <property type="molecule type" value="Genomic_DNA"/>
</dbReference>
<proteinExistence type="predicted"/>
<dbReference type="EMBL" id="LQYT01000035">
    <property type="protein sequence ID" value="KYD20481.1"/>
    <property type="molecule type" value="Genomic_DNA"/>
</dbReference>
<dbReference type="Proteomes" id="UP000075683">
    <property type="component" value="Unassembled WGS sequence"/>
</dbReference>
<evidence type="ECO:0000313" key="4">
    <source>
        <dbReference type="Proteomes" id="UP000075683"/>
    </source>
</evidence>
<dbReference type="STRING" id="301148.B4135_1859"/>
<name>A0A150M7Z1_9BACI</name>
<dbReference type="Proteomes" id="UP000257014">
    <property type="component" value="Unassembled WGS sequence"/>
</dbReference>
<organism evidence="2 4">
    <name type="scientific">Caldibacillus debilis</name>
    <dbReference type="NCBI Taxonomy" id="301148"/>
    <lineage>
        <taxon>Bacteria</taxon>
        <taxon>Bacillati</taxon>
        <taxon>Bacillota</taxon>
        <taxon>Bacilli</taxon>
        <taxon>Bacillales</taxon>
        <taxon>Bacillaceae</taxon>
        <taxon>Caldibacillus</taxon>
    </lineage>
</organism>
<evidence type="ECO:0000313" key="3">
    <source>
        <dbReference type="EMBL" id="REJ27207.1"/>
    </source>
</evidence>